<evidence type="ECO:0000259" key="2">
    <source>
        <dbReference type="SMART" id="SM00903"/>
    </source>
</evidence>
<comment type="caution">
    <text evidence="3">The sequence shown here is derived from an EMBL/GenBank/DDBJ whole genome shotgun (WGS) entry which is preliminary data.</text>
</comment>
<dbReference type="GO" id="GO:0042602">
    <property type="term" value="F:riboflavin reductase (NADPH) activity"/>
    <property type="evidence" value="ECO:0007669"/>
    <property type="project" value="TreeGrafter"/>
</dbReference>
<keyword evidence="4" id="KW-1185">Reference proteome</keyword>
<accession>A0A919KV30</accession>
<sequence length="182" mass="19540">MTVAAVPPGSSPGIAQDRFRQAFRRHPAGVVVVTLDAGRGPAGFTATSLTSLSPAPPLVSFAIADTASSWPHVESAETAVVHFLGAEQEPLARRFATSGIDRFAKPTSWRRLPTGEPVLDGVAGRLRLGVERRIPAGDHHIVVCRVLDSWLDADRDPLLYHDGAYHSLRTRTDISDAQPHVA</sequence>
<dbReference type="InterPro" id="IPR050268">
    <property type="entry name" value="NADH-dep_flavin_reductase"/>
</dbReference>
<evidence type="ECO:0000256" key="1">
    <source>
        <dbReference type="ARBA" id="ARBA00023002"/>
    </source>
</evidence>
<evidence type="ECO:0000313" key="4">
    <source>
        <dbReference type="Proteomes" id="UP000603708"/>
    </source>
</evidence>
<dbReference type="AlphaFoldDB" id="A0A919KV30"/>
<dbReference type="InterPro" id="IPR002563">
    <property type="entry name" value="Flavin_Rdtase-like_dom"/>
</dbReference>
<dbReference type="Pfam" id="PF01613">
    <property type="entry name" value="Flavin_Reduct"/>
    <property type="match status" value="1"/>
</dbReference>
<evidence type="ECO:0000313" key="3">
    <source>
        <dbReference type="EMBL" id="GHH72731.1"/>
    </source>
</evidence>
<reference evidence="3" key="1">
    <citation type="journal article" date="2014" name="Int. J. Syst. Evol. Microbiol.">
        <title>Complete genome sequence of Corynebacterium casei LMG S-19264T (=DSM 44701T), isolated from a smear-ripened cheese.</title>
        <authorList>
            <consortium name="US DOE Joint Genome Institute (JGI-PGF)"/>
            <person name="Walter F."/>
            <person name="Albersmeier A."/>
            <person name="Kalinowski J."/>
            <person name="Ruckert C."/>
        </authorList>
    </citation>
    <scope>NUCLEOTIDE SEQUENCE</scope>
    <source>
        <strain evidence="3">JCM 5069</strain>
    </source>
</reference>
<feature type="domain" description="Flavin reductase like" evidence="2">
    <location>
        <begin position="23"/>
        <end position="167"/>
    </location>
</feature>
<dbReference type="InterPro" id="IPR012349">
    <property type="entry name" value="Split_barrel_FMN-bd"/>
</dbReference>
<dbReference type="GO" id="GO:0006208">
    <property type="term" value="P:pyrimidine nucleobase catabolic process"/>
    <property type="evidence" value="ECO:0007669"/>
    <property type="project" value="TreeGrafter"/>
</dbReference>
<dbReference type="Gene3D" id="2.30.110.10">
    <property type="entry name" value="Electron Transport, Fmn-binding Protein, Chain A"/>
    <property type="match status" value="1"/>
</dbReference>
<protein>
    <submittedName>
        <fullName evidence="3">Flavin-dependent reductase</fullName>
    </submittedName>
</protein>
<gene>
    <name evidence="3" type="ORF">GCM10018793_10220</name>
</gene>
<dbReference type="EMBL" id="BNCD01000002">
    <property type="protein sequence ID" value="GHH72731.1"/>
    <property type="molecule type" value="Genomic_DNA"/>
</dbReference>
<organism evidence="3 4">
    <name type="scientific">Streptomyces sulfonofaciens</name>
    <dbReference type="NCBI Taxonomy" id="68272"/>
    <lineage>
        <taxon>Bacteria</taxon>
        <taxon>Bacillati</taxon>
        <taxon>Actinomycetota</taxon>
        <taxon>Actinomycetes</taxon>
        <taxon>Kitasatosporales</taxon>
        <taxon>Streptomycetaceae</taxon>
        <taxon>Streptomyces</taxon>
    </lineage>
</organism>
<dbReference type="Proteomes" id="UP000603708">
    <property type="component" value="Unassembled WGS sequence"/>
</dbReference>
<name>A0A919KV30_9ACTN</name>
<dbReference type="SMART" id="SM00903">
    <property type="entry name" value="Flavin_Reduct"/>
    <property type="match status" value="1"/>
</dbReference>
<keyword evidence="1" id="KW-0560">Oxidoreductase</keyword>
<proteinExistence type="predicted"/>
<dbReference type="GO" id="GO:0010181">
    <property type="term" value="F:FMN binding"/>
    <property type="evidence" value="ECO:0007669"/>
    <property type="project" value="InterPro"/>
</dbReference>
<dbReference type="PANTHER" id="PTHR30466">
    <property type="entry name" value="FLAVIN REDUCTASE"/>
    <property type="match status" value="1"/>
</dbReference>
<dbReference type="PANTHER" id="PTHR30466:SF1">
    <property type="entry name" value="FMN REDUCTASE (NADH) RUTF"/>
    <property type="match status" value="1"/>
</dbReference>
<reference evidence="3" key="2">
    <citation type="submission" date="2020-09" db="EMBL/GenBank/DDBJ databases">
        <authorList>
            <person name="Sun Q."/>
            <person name="Ohkuma M."/>
        </authorList>
    </citation>
    <scope>NUCLEOTIDE SEQUENCE</scope>
    <source>
        <strain evidence="3">JCM 5069</strain>
    </source>
</reference>
<dbReference type="SUPFAM" id="SSF50475">
    <property type="entry name" value="FMN-binding split barrel"/>
    <property type="match status" value="1"/>
</dbReference>
<dbReference type="RefSeq" id="WP_189929649.1">
    <property type="nucleotide sequence ID" value="NZ_BNCD01000002.1"/>
</dbReference>